<evidence type="ECO:0000256" key="1">
    <source>
        <dbReference type="ARBA" id="ARBA00008439"/>
    </source>
</evidence>
<dbReference type="NCBIfam" id="NF010215">
    <property type="entry name" value="PRK13678.1-2"/>
    <property type="match status" value="1"/>
</dbReference>
<proteinExistence type="inferred from homology"/>
<comment type="similarity">
    <text evidence="1 2">Belongs to the UPF0473 family.</text>
</comment>
<sequence>MTEHHDHEHDHLHDHDHEHDHADHEHITIVDEEGNEQLFEILFTFDSEDFGKSYVLVYPAGVSDEEGVELQAFSYVESEDGFEGQLNPIETEEEWDMVEEVLATFIEDEDMQ</sequence>
<evidence type="ECO:0000313" key="5">
    <source>
        <dbReference type="Proteomes" id="UP000066986"/>
    </source>
</evidence>
<evidence type="ECO:0000256" key="3">
    <source>
        <dbReference type="SAM" id="MobiDB-lite"/>
    </source>
</evidence>
<evidence type="ECO:0000256" key="2">
    <source>
        <dbReference type="HAMAP-Rule" id="MF_01448"/>
    </source>
</evidence>
<dbReference type="Proteomes" id="UP000066986">
    <property type="component" value="Chromosome"/>
</dbReference>
<dbReference type="KEGG" id="avs:AWM76_04275"/>
<dbReference type="AlphaFoldDB" id="A0AAU8U601"/>
<dbReference type="GeneID" id="32030131"/>
<evidence type="ECO:0000313" key="4">
    <source>
        <dbReference type="EMBL" id="AMC00813.1"/>
    </source>
</evidence>
<dbReference type="RefSeq" id="WP_003140967.1">
    <property type="nucleotide sequence ID" value="NZ_CP014164.1"/>
</dbReference>
<dbReference type="PANTHER" id="PTHR40066">
    <property type="entry name" value="UPF0473 PROTEIN CBO2561/CLC_2432"/>
    <property type="match status" value="1"/>
</dbReference>
<dbReference type="Pfam" id="PF06949">
    <property type="entry name" value="DUF1292"/>
    <property type="match status" value="1"/>
</dbReference>
<gene>
    <name evidence="4" type="ORF">AWM76_04275</name>
</gene>
<organism evidence="4 5">
    <name type="scientific">Aerococcus viridans</name>
    <dbReference type="NCBI Taxonomy" id="1377"/>
    <lineage>
        <taxon>Bacteria</taxon>
        <taxon>Bacillati</taxon>
        <taxon>Bacillota</taxon>
        <taxon>Bacilli</taxon>
        <taxon>Lactobacillales</taxon>
        <taxon>Aerococcaceae</taxon>
        <taxon>Aerococcus</taxon>
    </lineage>
</organism>
<dbReference type="HAMAP" id="MF_01448">
    <property type="entry name" value="UPF0473"/>
    <property type="match status" value="1"/>
</dbReference>
<dbReference type="InterPro" id="IPR009711">
    <property type="entry name" value="UPF0473"/>
</dbReference>
<reference evidence="4 5" key="1">
    <citation type="journal article" date="2016" name="Genome Announc.">
        <title>Complete Genome Sequences of Aerococcus christensenii CCUG 28831T, Aerococcus sanguinicola CCUG 43001T, Aerococcus urinae CCUG 36881T, Aerococcus urinaeequi CCUG 28094T, Aerococcus urinaehominis CCUG 42038 BT, and Aerococcus viridans CCUG 4311T.</title>
        <authorList>
            <person name="Carkaci D."/>
            <person name="Dargis R."/>
            <person name="Nielsen X.C."/>
            <person name="Skovgaard O."/>
            <person name="Fuursted K."/>
            <person name="Christensen J.J."/>
        </authorList>
    </citation>
    <scope>NUCLEOTIDE SEQUENCE [LARGE SCALE GENOMIC DNA]</scope>
    <source>
        <strain evidence="4 5">CCUG4311</strain>
    </source>
</reference>
<reference evidence="5" key="2">
    <citation type="submission" date="2016-01" db="EMBL/GenBank/DDBJ databases">
        <title>Six Aerococcus type strain genome sequencing and assembly using PacBio and Illumina Hiseq.</title>
        <authorList>
            <person name="Carkaci D."/>
            <person name="Dargis R."/>
            <person name="Nielsen X.C."/>
            <person name="Skovgaard O."/>
            <person name="Fuursted K."/>
            <person name="Christensen J.J."/>
        </authorList>
    </citation>
    <scope>NUCLEOTIDE SEQUENCE [LARGE SCALE GENOMIC DNA]</scope>
    <source>
        <strain evidence="5">CCUG4311</strain>
    </source>
</reference>
<dbReference type="EMBL" id="CP014164">
    <property type="protein sequence ID" value="AMC00813.1"/>
    <property type="molecule type" value="Genomic_DNA"/>
</dbReference>
<accession>A0AAU8U601</accession>
<dbReference type="PANTHER" id="PTHR40066:SF1">
    <property type="entry name" value="UPF0473 PROTEIN CBO2561_CLC_2432"/>
    <property type="match status" value="1"/>
</dbReference>
<dbReference type="NCBIfam" id="NF010217">
    <property type="entry name" value="PRK13678.1-4"/>
    <property type="match status" value="1"/>
</dbReference>
<protein>
    <recommendedName>
        <fullName evidence="2">UPF0473 protein AWM76_04275</fullName>
    </recommendedName>
</protein>
<name>A0AAU8U601_9LACT</name>
<feature type="region of interest" description="Disordered" evidence="3">
    <location>
        <begin position="1"/>
        <end position="25"/>
    </location>
</feature>